<evidence type="ECO:0000313" key="3">
    <source>
        <dbReference type="Proteomes" id="UP001501169"/>
    </source>
</evidence>
<keyword evidence="1" id="KW-0812">Transmembrane</keyword>
<feature type="transmembrane region" description="Helical" evidence="1">
    <location>
        <begin position="55"/>
        <end position="75"/>
    </location>
</feature>
<evidence type="ECO:0000313" key="2">
    <source>
        <dbReference type="EMBL" id="GAA0556128.1"/>
    </source>
</evidence>
<accession>A0ABP3P0M0</accession>
<feature type="transmembrane region" description="Helical" evidence="1">
    <location>
        <begin position="115"/>
        <end position="134"/>
    </location>
</feature>
<organism evidence="2 3">
    <name type="scientific">Rheinheimera aquimaris</name>
    <dbReference type="NCBI Taxonomy" id="412437"/>
    <lineage>
        <taxon>Bacteria</taxon>
        <taxon>Pseudomonadati</taxon>
        <taxon>Pseudomonadota</taxon>
        <taxon>Gammaproteobacteria</taxon>
        <taxon>Chromatiales</taxon>
        <taxon>Chromatiaceae</taxon>
        <taxon>Rheinheimera</taxon>
    </lineage>
</organism>
<reference evidence="3" key="1">
    <citation type="journal article" date="2019" name="Int. J. Syst. Evol. Microbiol.">
        <title>The Global Catalogue of Microorganisms (GCM) 10K type strain sequencing project: providing services to taxonomists for standard genome sequencing and annotation.</title>
        <authorList>
            <consortium name="The Broad Institute Genomics Platform"/>
            <consortium name="The Broad Institute Genome Sequencing Center for Infectious Disease"/>
            <person name="Wu L."/>
            <person name="Ma J."/>
        </authorList>
    </citation>
    <scope>NUCLEOTIDE SEQUENCE [LARGE SCALE GENOMIC DNA]</scope>
    <source>
        <strain evidence="3">JCM 14331</strain>
    </source>
</reference>
<keyword evidence="3" id="KW-1185">Reference proteome</keyword>
<dbReference type="RefSeq" id="WP_226767732.1">
    <property type="nucleotide sequence ID" value="NZ_BAAAEO010000004.1"/>
</dbReference>
<sequence>MAYREELLLRMYDQLFNDINRHIMVVWQSVGVLVGAFAIFALVEKNIISNDIASSIIMLLCSWLIAHLFDAAYWYNRNLVMIANIERQFLVKADLKEIHYYFGAHRPNNKMIEHLRLQLALGVGLGFIVLAYHFYERVVPGFNSSLENFDPVRATPYVVVIFSCVYLYKLKGKLKAKYQEFIINSPGKVVDASEVSFGVGHGHEPKV</sequence>
<dbReference type="Proteomes" id="UP001501169">
    <property type="component" value="Unassembled WGS sequence"/>
</dbReference>
<keyword evidence="1" id="KW-1133">Transmembrane helix</keyword>
<keyword evidence="1" id="KW-0472">Membrane</keyword>
<comment type="caution">
    <text evidence="2">The sequence shown here is derived from an EMBL/GenBank/DDBJ whole genome shotgun (WGS) entry which is preliminary data.</text>
</comment>
<dbReference type="EMBL" id="BAAAEO010000004">
    <property type="protein sequence ID" value="GAA0556128.1"/>
    <property type="molecule type" value="Genomic_DNA"/>
</dbReference>
<gene>
    <name evidence="2" type="ORF">GCM10009098_24980</name>
</gene>
<name>A0ABP3P0M0_9GAMM</name>
<proteinExistence type="predicted"/>
<protein>
    <submittedName>
        <fullName evidence="2">Uncharacterized protein</fullName>
    </submittedName>
</protein>
<evidence type="ECO:0000256" key="1">
    <source>
        <dbReference type="SAM" id="Phobius"/>
    </source>
</evidence>
<feature type="transmembrane region" description="Helical" evidence="1">
    <location>
        <begin position="21"/>
        <end position="43"/>
    </location>
</feature>
<feature type="transmembrane region" description="Helical" evidence="1">
    <location>
        <begin position="154"/>
        <end position="170"/>
    </location>
</feature>